<name>A0AAD1TFL2_PELCU</name>
<sequence length="58" mass="6567">MSHRHAGNHEKSTQEGTRKEERTQVCKLQHSGKQIVVCHQGPVPVRRKVMPSILSRPA</sequence>
<feature type="non-terminal residue" evidence="2">
    <location>
        <position position="58"/>
    </location>
</feature>
<accession>A0AAD1TFL2</accession>
<evidence type="ECO:0000256" key="1">
    <source>
        <dbReference type="SAM" id="MobiDB-lite"/>
    </source>
</evidence>
<reference evidence="2" key="1">
    <citation type="submission" date="2022-03" db="EMBL/GenBank/DDBJ databases">
        <authorList>
            <person name="Alioto T."/>
            <person name="Alioto T."/>
            <person name="Gomez Garrido J."/>
        </authorList>
    </citation>
    <scope>NUCLEOTIDE SEQUENCE</scope>
</reference>
<keyword evidence="3" id="KW-1185">Reference proteome</keyword>
<feature type="region of interest" description="Disordered" evidence="1">
    <location>
        <begin position="1"/>
        <end position="28"/>
    </location>
</feature>
<dbReference type="AlphaFoldDB" id="A0AAD1TFL2"/>
<proteinExistence type="predicted"/>
<protein>
    <submittedName>
        <fullName evidence="2">Uncharacterized protein</fullName>
    </submittedName>
</protein>
<organism evidence="2 3">
    <name type="scientific">Pelobates cultripes</name>
    <name type="common">Western spadefoot toad</name>
    <dbReference type="NCBI Taxonomy" id="61616"/>
    <lineage>
        <taxon>Eukaryota</taxon>
        <taxon>Metazoa</taxon>
        <taxon>Chordata</taxon>
        <taxon>Craniata</taxon>
        <taxon>Vertebrata</taxon>
        <taxon>Euteleostomi</taxon>
        <taxon>Amphibia</taxon>
        <taxon>Batrachia</taxon>
        <taxon>Anura</taxon>
        <taxon>Pelobatoidea</taxon>
        <taxon>Pelobatidae</taxon>
        <taxon>Pelobates</taxon>
    </lineage>
</organism>
<gene>
    <name evidence="2" type="ORF">PECUL_23A045395</name>
</gene>
<evidence type="ECO:0000313" key="3">
    <source>
        <dbReference type="Proteomes" id="UP001295444"/>
    </source>
</evidence>
<evidence type="ECO:0000313" key="2">
    <source>
        <dbReference type="EMBL" id="CAH2322178.1"/>
    </source>
</evidence>
<dbReference type="EMBL" id="OW240922">
    <property type="protein sequence ID" value="CAH2322178.1"/>
    <property type="molecule type" value="Genomic_DNA"/>
</dbReference>
<feature type="compositionally biased region" description="Basic and acidic residues" evidence="1">
    <location>
        <begin position="7"/>
        <end position="24"/>
    </location>
</feature>
<dbReference type="Proteomes" id="UP001295444">
    <property type="component" value="Chromosome 11"/>
</dbReference>